<keyword evidence="1" id="KW-1133">Transmembrane helix</keyword>
<protein>
    <recommendedName>
        <fullName evidence="4">SAF domain-containing protein</fullName>
    </recommendedName>
</protein>
<accession>A0A9W6CVF1</accession>
<name>A0A9W6CVF1_9MICO</name>
<reference evidence="2" key="1">
    <citation type="submission" date="2022-12" db="EMBL/GenBank/DDBJ databases">
        <title>Reference genome sequencing for broad-spectrum identification of bacterial and archaeal isolates by mass spectrometry.</title>
        <authorList>
            <person name="Sekiguchi Y."/>
            <person name="Tourlousse D.M."/>
        </authorList>
    </citation>
    <scope>NUCLEOTIDE SEQUENCE</scope>
    <source>
        <strain evidence="2">14</strain>
    </source>
</reference>
<dbReference type="EMBL" id="BSDP01000001">
    <property type="protein sequence ID" value="GLI26049.1"/>
    <property type="molecule type" value="Genomic_DNA"/>
</dbReference>
<keyword evidence="1" id="KW-0812">Transmembrane</keyword>
<evidence type="ECO:0008006" key="4">
    <source>
        <dbReference type="Google" id="ProtNLM"/>
    </source>
</evidence>
<proteinExistence type="predicted"/>
<feature type="transmembrane region" description="Helical" evidence="1">
    <location>
        <begin position="21"/>
        <end position="39"/>
    </location>
</feature>
<evidence type="ECO:0000256" key="1">
    <source>
        <dbReference type="SAM" id="Phobius"/>
    </source>
</evidence>
<dbReference type="AlphaFoldDB" id="A0A9W6CVF1"/>
<comment type="caution">
    <text evidence="2">The sequence shown here is derived from an EMBL/GenBank/DDBJ whole genome shotgun (WGS) entry which is preliminary data.</text>
</comment>
<sequence length="213" mass="21405">MDGSDAASAGRRARRAPDARLVVGVVLVLASVVGTWLLVDSLDRTIRVYAAPVTLVPGETVRLDEFDVVDVRLGASEALYLAASGDPGERIVLRTVREGELVPAAALGDASADALATVVISPAGELPTALGAGSVVDLWSAEAVDRGAWGPPSVLVPRAVVQAIARDDAGVGGLDRTPSVELAVPRDAVPAVLAAIAAGDAMHLVGARAGGAG</sequence>
<dbReference type="Proteomes" id="UP001144396">
    <property type="component" value="Unassembled WGS sequence"/>
</dbReference>
<keyword evidence="3" id="KW-1185">Reference proteome</keyword>
<dbReference type="RefSeq" id="WP_281882047.1">
    <property type="nucleotide sequence ID" value="NZ_BSDP01000001.1"/>
</dbReference>
<organism evidence="2 3">
    <name type="scientific">Agromyces rhizosphaerae</name>
    <dbReference type="NCBI Taxonomy" id="88374"/>
    <lineage>
        <taxon>Bacteria</taxon>
        <taxon>Bacillati</taxon>
        <taxon>Actinomycetota</taxon>
        <taxon>Actinomycetes</taxon>
        <taxon>Micrococcales</taxon>
        <taxon>Microbacteriaceae</taxon>
        <taxon>Agromyces</taxon>
    </lineage>
</organism>
<evidence type="ECO:0000313" key="2">
    <source>
        <dbReference type="EMBL" id="GLI26049.1"/>
    </source>
</evidence>
<evidence type="ECO:0000313" key="3">
    <source>
        <dbReference type="Proteomes" id="UP001144396"/>
    </source>
</evidence>
<gene>
    <name evidence="2" type="ORF">ARHIZOSPH14_02910</name>
</gene>
<keyword evidence="1" id="KW-0472">Membrane</keyword>